<evidence type="ECO:0000313" key="1">
    <source>
        <dbReference type="EMBL" id="OTG08501.1"/>
    </source>
</evidence>
<evidence type="ECO:0000313" key="2">
    <source>
        <dbReference type="Proteomes" id="UP000215914"/>
    </source>
</evidence>
<organism evidence="1 2">
    <name type="scientific">Helianthus annuus</name>
    <name type="common">Common sunflower</name>
    <dbReference type="NCBI Taxonomy" id="4232"/>
    <lineage>
        <taxon>Eukaryota</taxon>
        <taxon>Viridiplantae</taxon>
        <taxon>Streptophyta</taxon>
        <taxon>Embryophyta</taxon>
        <taxon>Tracheophyta</taxon>
        <taxon>Spermatophyta</taxon>
        <taxon>Magnoliopsida</taxon>
        <taxon>eudicotyledons</taxon>
        <taxon>Gunneridae</taxon>
        <taxon>Pentapetalae</taxon>
        <taxon>asterids</taxon>
        <taxon>campanulids</taxon>
        <taxon>Asterales</taxon>
        <taxon>Asteraceae</taxon>
        <taxon>Asteroideae</taxon>
        <taxon>Heliantheae alliance</taxon>
        <taxon>Heliantheae</taxon>
        <taxon>Helianthus</taxon>
    </lineage>
</organism>
<dbReference type="Proteomes" id="UP000215914">
    <property type="component" value="Chromosome 11"/>
</dbReference>
<gene>
    <name evidence="1" type="ORF">HannXRQ_Chr11g0342481</name>
</gene>
<accession>A0A251TEW3</accession>
<name>A0A251TEW3_HELAN</name>
<dbReference type="AlphaFoldDB" id="A0A251TEW3"/>
<keyword evidence="2" id="KW-1185">Reference proteome</keyword>
<proteinExistence type="predicted"/>
<reference evidence="2" key="1">
    <citation type="journal article" date="2017" name="Nature">
        <title>The sunflower genome provides insights into oil metabolism, flowering and Asterid evolution.</title>
        <authorList>
            <person name="Badouin H."/>
            <person name="Gouzy J."/>
            <person name="Grassa C.J."/>
            <person name="Murat F."/>
            <person name="Staton S.E."/>
            <person name="Cottret L."/>
            <person name="Lelandais-Briere C."/>
            <person name="Owens G.L."/>
            <person name="Carrere S."/>
            <person name="Mayjonade B."/>
            <person name="Legrand L."/>
            <person name="Gill N."/>
            <person name="Kane N.C."/>
            <person name="Bowers J.E."/>
            <person name="Hubner S."/>
            <person name="Bellec A."/>
            <person name="Berard A."/>
            <person name="Berges H."/>
            <person name="Blanchet N."/>
            <person name="Boniface M.C."/>
            <person name="Brunel D."/>
            <person name="Catrice O."/>
            <person name="Chaidir N."/>
            <person name="Claudel C."/>
            <person name="Donnadieu C."/>
            <person name="Faraut T."/>
            <person name="Fievet G."/>
            <person name="Helmstetter N."/>
            <person name="King M."/>
            <person name="Knapp S.J."/>
            <person name="Lai Z."/>
            <person name="Le Paslier M.C."/>
            <person name="Lippi Y."/>
            <person name="Lorenzon L."/>
            <person name="Mandel J.R."/>
            <person name="Marage G."/>
            <person name="Marchand G."/>
            <person name="Marquand E."/>
            <person name="Bret-Mestries E."/>
            <person name="Morien E."/>
            <person name="Nambeesan S."/>
            <person name="Nguyen T."/>
            <person name="Pegot-Espagnet P."/>
            <person name="Pouilly N."/>
            <person name="Raftis F."/>
            <person name="Sallet E."/>
            <person name="Schiex T."/>
            <person name="Thomas J."/>
            <person name="Vandecasteele C."/>
            <person name="Vares D."/>
            <person name="Vear F."/>
            <person name="Vautrin S."/>
            <person name="Crespi M."/>
            <person name="Mangin B."/>
            <person name="Burke J.M."/>
            <person name="Salse J."/>
            <person name="Munos S."/>
            <person name="Vincourt P."/>
            <person name="Rieseberg L.H."/>
            <person name="Langlade N.B."/>
        </authorList>
    </citation>
    <scope>NUCLEOTIDE SEQUENCE [LARGE SCALE GENOMIC DNA]</scope>
    <source>
        <strain evidence="2">cv. SF193</strain>
    </source>
</reference>
<sequence length="62" mass="7213">MDEFSSLVRLHALILNASIVSSRAFTEPNRVFNLAYRNRTECLKERVLCYCHCCKVTKPIHD</sequence>
<protein>
    <submittedName>
        <fullName evidence="1">Uncharacterized protein</fullName>
    </submittedName>
</protein>
<dbReference type="InParanoid" id="A0A251TEW3"/>
<dbReference type="EMBL" id="CM007900">
    <property type="protein sequence ID" value="OTG08501.1"/>
    <property type="molecule type" value="Genomic_DNA"/>
</dbReference>